<evidence type="ECO:0000313" key="2">
    <source>
        <dbReference type="WBParaSite" id="Hba_09019"/>
    </source>
</evidence>
<keyword evidence="1" id="KW-1185">Reference proteome</keyword>
<proteinExistence type="predicted"/>
<dbReference type="AlphaFoldDB" id="A0A1I7WV32"/>
<evidence type="ECO:0000313" key="1">
    <source>
        <dbReference type="Proteomes" id="UP000095283"/>
    </source>
</evidence>
<name>A0A1I7WV32_HETBA</name>
<protein>
    <submittedName>
        <fullName evidence="2">Ovule protein</fullName>
    </submittedName>
</protein>
<dbReference type="WBParaSite" id="Hba_09019">
    <property type="protein sequence ID" value="Hba_09019"/>
    <property type="gene ID" value="Hba_09019"/>
</dbReference>
<accession>A0A1I7WV32</accession>
<reference evidence="2" key="1">
    <citation type="submission" date="2016-11" db="UniProtKB">
        <authorList>
            <consortium name="WormBaseParasite"/>
        </authorList>
    </citation>
    <scope>IDENTIFICATION</scope>
</reference>
<organism evidence="1 2">
    <name type="scientific">Heterorhabditis bacteriophora</name>
    <name type="common">Entomopathogenic nematode worm</name>
    <dbReference type="NCBI Taxonomy" id="37862"/>
    <lineage>
        <taxon>Eukaryota</taxon>
        <taxon>Metazoa</taxon>
        <taxon>Ecdysozoa</taxon>
        <taxon>Nematoda</taxon>
        <taxon>Chromadorea</taxon>
        <taxon>Rhabditida</taxon>
        <taxon>Rhabditina</taxon>
        <taxon>Rhabditomorpha</taxon>
        <taxon>Strongyloidea</taxon>
        <taxon>Heterorhabditidae</taxon>
        <taxon>Heterorhabditis</taxon>
    </lineage>
</organism>
<sequence length="89" mass="10191">MPAYGSSHLISVISSNKYESRCQYMRDYLPAGNLISQTCLSLHGARIISLRLTHQFSSTVDWIEVTESHQFLMAQLLTSVNWPRTFLLE</sequence>
<dbReference type="Proteomes" id="UP000095283">
    <property type="component" value="Unplaced"/>
</dbReference>